<comment type="caution">
    <text evidence="1">The sequence shown here is derived from an EMBL/GenBank/DDBJ whole genome shotgun (WGS) entry which is preliminary data.</text>
</comment>
<sequence length="181" mass="20714">MLKRSFPIVFDACCVFNLIASGCFLKIITAIPTQIMIAQTVWEEELINFDRFEESDRLQLDESVNNEIIQIVDFESESETDLFVNYVAILKDDGESASGAIAISRGWAIATDDKQATNLFRREKPNLEILSTPEILQYWAEKNKISDQDLKNVLKSVRVKGRYSPPREHPLANWWASITQN</sequence>
<dbReference type="InterPro" id="IPR021799">
    <property type="entry name" value="PIN-like_prokaryotic"/>
</dbReference>
<evidence type="ECO:0008006" key="3">
    <source>
        <dbReference type="Google" id="ProtNLM"/>
    </source>
</evidence>
<dbReference type="EMBL" id="BHVU01000196">
    <property type="protein sequence ID" value="GCA94375.1"/>
    <property type="molecule type" value="Genomic_DNA"/>
</dbReference>
<gene>
    <name evidence="1" type="ORF">MAE30S32_30270</name>
</gene>
<evidence type="ECO:0000313" key="1">
    <source>
        <dbReference type="EMBL" id="GCA94375.1"/>
    </source>
</evidence>
<protein>
    <recommendedName>
        <fullName evidence="3">PIN domain-containing protein</fullName>
    </recommendedName>
</protein>
<accession>A0A510PKL5</accession>
<dbReference type="RefSeq" id="WP_147071845.1">
    <property type="nucleotide sequence ID" value="NZ_BHVU01000196.1"/>
</dbReference>
<dbReference type="Proteomes" id="UP000321223">
    <property type="component" value="Unassembled WGS sequence"/>
</dbReference>
<evidence type="ECO:0000313" key="2">
    <source>
        <dbReference type="Proteomes" id="UP000321223"/>
    </source>
</evidence>
<dbReference type="AlphaFoldDB" id="A0A510PKL5"/>
<organism evidence="1 2">
    <name type="scientific">Microcystis aeruginosa 11-30S32</name>
    <dbReference type="NCBI Taxonomy" id="2358142"/>
    <lineage>
        <taxon>Bacteria</taxon>
        <taxon>Bacillati</taxon>
        <taxon>Cyanobacteriota</taxon>
        <taxon>Cyanophyceae</taxon>
        <taxon>Oscillatoriophycideae</taxon>
        <taxon>Chroococcales</taxon>
        <taxon>Microcystaceae</taxon>
        <taxon>Microcystis</taxon>
    </lineage>
</organism>
<reference evidence="1 2" key="1">
    <citation type="journal article" date="2019" name="Appl. Environ. Microbiol.">
        <title>Co-occurrence of broad and narrow host-range viruses infecting the toxic bloom-forming cyanobacterium Microcystis aeruginosa.</title>
        <authorList>
            <person name="Morimoto D."/>
            <person name="Tominaga K."/>
            <person name="Nishimura Y."/>
            <person name="Yoshida N."/>
            <person name="Kimura S."/>
            <person name="Sako Y."/>
            <person name="Yoshida T."/>
        </authorList>
    </citation>
    <scope>NUCLEOTIDE SEQUENCE [LARGE SCALE GENOMIC DNA]</scope>
    <source>
        <strain evidence="1 2">11-30S32</strain>
    </source>
</reference>
<dbReference type="Pfam" id="PF11848">
    <property type="entry name" value="DUF3368"/>
    <property type="match status" value="1"/>
</dbReference>
<name>A0A510PKL5_MICAE</name>
<proteinExistence type="predicted"/>
<dbReference type="PROSITE" id="PS51257">
    <property type="entry name" value="PROKAR_LIPOPROTEIN"/>
    <property type="match status" value="1"/>
</dbReference>